<dbReference type="STRING" id="451379.A0A0N5AUH5"/>
<dbReference type="AlphaFoldDB" id="A0A0N5AUH5"/>
<evidence type="ECO:0000256" key="1">
    <source>
        <dbReference type="ARBA" id="ARBA00004141"/>
    </source>
</evidence>
<dbReference type="InterPro" id="IPR007248">
    <property type="entry name" value="Mpv17_PMP22"/>
</dbReference>
<evidence type="ECO:0000256" key="4">
    <source>
        <dbReference type="ARBA" id="ARBA00022989"/>
    </source>
</evidence>
<keyword evidence="4" id="KW-1133">Transmembrane helix</keyword>
<evidence type="ECO:0000256" key="3">
    <source>
        <dbReference type="ARBA" id="ARBA00022692"/>
    </source>
</evidence>
<keyword evidence="7" id="KW-1185">Reference proteome</keyword>
<keyword evidence="3" id="KW-0812">Transmembrane</keyword>
<dbReference type="GO" id="GO:0005739">
    <property type="term" value="C:mitochondrion"/>
    <property type="evidence" value="ECO:0007669"/>
    <property type="project" value="TreeGrafter"/>
</dbReference>
<evidence type="ECO:0000313" key="7">
    <source>
        <dbReference type="Proteomes" id="UP000046393"/>
    </source>
</evidence>
<dbReference type="Pfam" id="PF04117">
    <property type="entry name" value="Mpv17_PMP22"/>
    <property type="match status" value="1"/>
</dbReference>
<reference evidence="8" key="1">
    <citation type="submission" date="2017-02" db="UniProtKB">
        <authorList>
            <consortium name="WormBaseParasite"/>
        </authorList>
    </citation>
    <scope>IDENTIFICATION</scope>
</reference>
<evidence type="ECO:0000313" key="8">
    <source>
        <dbReference type="WBParaSite" id="SMUV_0000851201-mRNA-1"/>
    </source>
</evidence>
<dbReference type="WBParaSite" id="SMUV_0000851201-mRNA-1">
    <property type="protein sequence ID" value="SMUV_0000851201-mRNA-1"/>
    <property type="gene ID" value="SMUV_0000851201"/>
</dbReference>
<dbReference type="GO" id="GO:0016020">
    <property type="term" value="C:membrane"/>
    <property type="evidence" value="ECO:0007669"/>
    <property type="project" value="UniProtKB-SubCell"/>
</dbReference>
<dbReference type="GO" id="GO:0061668">
    <property type="term" value="P:mitochondrial ribosome assembly"/>
    <property type="evidence" value="ECO:0007669"/>
    <property type="project" value="TreeGrafter"/>
</dbReference>
<protein>
    <submittedName>
        <fullName evidence="8">Mpv17-like protein</fullName>
    </submittedName>
</protein>
<proteinExistence type="inferred from homology"/>
<evidence type="ECO:0000256" key="6">
    <source>
        <dbReference type="RuleBase" id="RU363053"/>
    </source>
</evidence>
<name>A0A0N5AUH5_9BILA</name>
<keyword evidence="5" id="KW-0472">Membrane</keyword>
<comment type="similarity">
    <text evidence="2 6">Belongs to the peroxisomal membrane protein PXMP2/4 family.</text>
</comment>
<sequence>MSQTFFRFFRHAFSPKYLLLTNTVSCTSLLAVGDILQQYLHGEWNPKQSKSFDGWRTFRFCVLGLVIGPANHYWFKFLDSYFIHGRKSAIVAKKVASDIAIAPAFDSFFITGVAVLEGKTVLAGLQEYCRKFVKLMTLDIVMFTPTQVINFWLLPPPFRVVYTCSVLLIYDCILSHIKHNER</sequence>
<dbReference type="Proteomes" id="UP000046393">
    <property type="component" value="Unplaced"/>
</dbReference>
<dbReference type="PANTHER" id="PTHR11266">
    <property type="entry name" value="PEROXISOMAL MEMBRANE PROTEIN 2, PXMP2 MPV17"/>
    <property type="match status" value="1"/>
</dbReference>
<dbReference type="PANTHER" id="PTHR11266:SF8">
    <property type="entry name" value="MPV17-LIKE PROTEIN 2"/>
    <property type="match status" value="1"/>
</dbReference>
<evidence type="ECO:0000256" key="2">
    <source>
        <dbReference type="ARBA" id="ARBA00006824"/>
    </source>
</evidence>
<evidence type="ECO:0000256" key="5">
    <source>
        <dbReference type="ARBA" id="ARBA00023136"/>
    </source>
</evidence>
<comment type="subcellular location">
    <subcellularLocation>
        <location evidence="1">Membrane</location>
        <topology evidence="1">Multi-pass membrane protein</topology>
    </subcellularLocation>
</comment>
<accession>A0A0N5AUH5</accession>
<organism evidence="7 8">
    <name type="scientific">Syphacia muris</name>
    <dbReference type="NCBI Taxonomy" id="451379"/>
    <lineage>
        <taxon>Eukaryota</taxon>
        <taxon>Metazoa</taxon>
        <taxon>Ecdysozoa</taxon>
        <taxon>Nematoda</taxon>
        <taxon>Chromadorea</taxon>
        <taxon>Rhabditida</taxon>
        <taxon>Spirurina</taxon>
        <taxon>Oxyuridomorpha</taxon>
        <taxon>Oxyuroidea</taxon>
        <taxon>Oxyuridae</taxon>
        <taxon>Syphacia</taxon>
    </lineage>
</organism>